<dbReference type="PANTHER" id="PTHR33398">
    <property type="entry name" value="30S RIBOSOMAL PROTEIN S20"/>
    <property type="match status" value="1"/>
</dbReference>
<evidence type="ECO:0000313" key="9">
    <source>
        <dbReference type="EMBL" id="CAE0684837.1"/>
    </source>
</evidence>
<evidence type="ECO:0000256" key="3">
    <source>
        <dbReference type="ARBA" id="ARBA00022730"/>
    </source>
</evidence>
<reference evidence="10" key="2">
    <citation type="submission" date="2021-11" db="EMBL/GenBank/DDBJ databases">
        <authorList>
            <consortium name="Genoscope - CEA"/>
            <person name="William W."/>
        </authorList>
    </citation>
    <scope>NUCLEOTIDE SEQUENCE</scope>
</reference>
<dbReference type="SUPFAM" id="SSF46992">
    <property type="entry name" value="Ribosomal protein S20"/>
    <property type="match status" value="1"/>
</dbReference>
<keyword evidence="3" id="KW-0699">rRNA-binding</keyword>
<keyword evidence="5" id="KW-0689">Ribosomal protein</keyword>
<accession>A0A7S3ZJE4</accession>
<dbReference type="GO" id="GO:0005829">
    <property type="term" value="C:cytosol"/>
    <property type="evidence" value="ECO:0007669"/>
    <property type="project" value="TreeGrafter"/>
</dbReference>
<dbReference type="EMBL" id="CAKKNE010000004">
    <property type="protein sequence ID" value="CAH0372900.1"/>
    <property type="molecule type" value="Genomic_DNA"/>
</dbReference>
<dbReference type="NCBIfam" id="TIGR00029">
    <property type="entry name" value="S20"/>
    <property type="match status" value="1"/>
</dbReference>
<comment type="function">
    <text evidence="1">Binds directly to 16S ribosomal RNA.</text>
</comment>
<evidence type="ECO:0000256" key="1">
    <source>
        <dbReference type="ARBA" id="ARBA00003134"/>
    </source>
</evidence>
<dbReference type="OrthoDB" id="4825at2759"/>
<dbReference type="InterPro" id="IPR036510">
    <property type="entry name" value="Ribosomal_bS20_sf"/>
</dbReference>
<dbReference type="AlphaFoldDB" id="A0A7S3ZJE4"/>
<dbReference type="HAMAP" id="MF_00500">
    <property type="entry name" value="Ribosomal_bS20"/>
    <property type="match status" value="1"/>
</dbReference>
<organism evidence="9">
    <name type="scientific">Pelagomonas calceolata</name>
    <dbReference type="NCBI Taxonomy" id="35677"/>
    <lineage>
        <taxon>Eukaryota</taxon>
        <taxon>Sar</taxon>
        <taxon>Stramenopiles</taxon>
        <taxon>Ochrophyta</taxon>
        <taxon>Pelagophyceae</taxon>
        <taxon>Pelagomonadales</taxon>
        <taxon>Pelagomonadaceae</taxon>
        <taxon>Pelagomonas</taxon>
    </lineage>
</organism>
<name>A0A7S3ZJE4_9STRA</name>
<evidence type="ECO:0000256" key="7">
    <source>
        <dbReference type="ARBA" id="ARBA00078122"/>
    </source>
</evidence>
<evidence type="ECO:0000256" key="8">
    <source>
        <dbReference type="SAM" id="SignalP"/>
    </source>
</evidence>
<proteinExistence type="inferred from homology"/>
<dbReference type="FunFam" id="1.20.58.110:FF:000001">
    <property type="entry name" value="30S ribosomal protein S20"/>
    <property type="match status" value="1"/>
</dbReference>
<evidence type="ECO:0000256" key="4">
    <source>
        <dbReference type="ARBA" id="ARBA00022884"/>
    </source>
</evidence>
<evidence type="ECO:0000313" key="11">
    <source>
        <dbReference type="Proteomes" id="UP000789595"/>
    </source>
</evidence>
<keyword evidence="4" id="KW-0694">RNA-binding</keyword>
<dbReference type="GO" id="GO:0070181">
    <property type="term" value="F:small ribosomal subunit rRNA binding"/>
    <property type="evidence" value="ECO:0007669"/>
    <property type="project" value="TreeGrafter"/>
</dbReference>
<reference evidence="9" key="1">
    <citation type="submission" date="2021-01" db="EMBL/GenBank/DDBJ databases">
        <authorList>
            <person name="Corre E."/>
            <person name="Pelletier E."/>
            <person name="Niang G."/>
            <person name="Scheremetjew M."/>
            <person name="Finn R."/>
            <person name="Kale V."/>
            <person name="Holt S."/>
            <person name="Cochrane G."/>
            <person name="Meng A."/>
            <person name="Brown T."/>
            <person name="Cohen L."/>
        </authorList>
    </citation>
    <scope>NUCLEOTIDE SEQUENCE</scope>
    <source>
        <strain evidence="9">CCMP1756</strain>
    </source>
</reference>
<dbReference type="GO" id="GO:0015935">
    <property type="term" value="C:small ribosomal subunit"/>
    <property type="evidence" value="ECO:0007669"/>
    <property type="project" value="TreeGrafter"/>
</dbReference>
<keyword evidence="6" id="KW-0687">Ribonucleoprotein</keyword>
<dbReference type="Proteomes" id="UP000789595">
    <property type="component" value="Unassembled WGS sequence"/>
</dbReference>
<dbReference type="InterPro" id="IPR002583">
    <property type="entry name" value="Ribosomal_bS20"/>
</dbReference>
<protein>
    <recommendedName>
        <fullName evidence="7">30S ribosomal protein S20, chloroplastic</fullName>
    </recommendedName>
</protein>
<evidence type="ECO:0000313" key="10">
    <source>
        <dbReference type="EMBL" id="CAH0372900.1"/>
    </source>
</evidence>
<dbReference type="EMBL" id="HBIW01000314">
    <property type="protein sequence ID" value="CAE0684837.1"/>
    <property type="molecule type" value="Transcribed_RNA"/>
</dbReference>
<dbReference type="PANTHER" id="PTHR33398:SF1">
    <property type="entry name" value="SMALL RIBOSOMAL SUBUNIT PROTEIN BS20C"/>
    <property type="match status" value="1"/>
</dbReference>
<dbReference type="GO" id="GO:0006412">
    <property type="term" value="P:translation"/>
    <property type="evidence" value="ECO:0007669"/>
    <property type="project" value="InterPro"/>
</dbReference>
<dbReference type="GO" id="GO:0003735">
    <property type="term" value="F:structural constituent of ribosome"/>
    <property type="evidence" value="ECO:0007669"/>
    <property type="project" value="InterPro"/>
</dbReference>
<evidence type="ECO:0000256" key="2">
    <source>
        <dbReference type="ARBA" id="ARBA00007634"/>
    </source>
</evidence>
<gene>
    <name evidence="9" type="ORF">PCAL00307_LOCUS271</name>
    <name evidence="10" type="ORF">PECAL_4P00600</name>
</gene>
<keyword evidence="8" id="KW-0732">Signal</keyword>
<dbReference type="Gene3D" id="1.20.58.110">
    <property type="entry name" value="Ribosomal protein S20"/>
    <property type="match status" value="1"/>
</dbReference>
<feature type="signal peptide" evidence="8">
    <location>
        <begin position="1"/>
        <end position="23"/>
    </location>
</feature>
<feature type="chain" id="PRO_5036212199" description="30S ribosomal protein S20, chloroplastic" evidence="8">
    <location>
        <begin position="24"/>
        <end position="134"/>
    </location>
</feature>
<evidence type="ECO:0000256" key="5">
    <source>
        <dbReference type="ARBA" id="ARBA00022980"/>
    </source>
</evidence>
<sequence length="134" mass="14638">MVRRLLAAIAVGVSAAFAPTVQPQRRVAVVPQMANNPGALKRIKQSERNRVANAAWRSRVRTWTRKTKEAVDAGDVDAAKECARVATSTIDRATRRGIYHKNWAARNKSRLSKKVIGLILESKGGAPKAEPVEA</sequence>
<dbReference type="Pfam" id="PF01649">
    <property type="entry name" value="Ribosomal_S20p"/>
    <property type="match status" value="1"/>
</dbReference>
<evidence type="ECO:0000256" key="6">
    <source>
        <dbReference type="ARBA" id="ARBA00023274"/>
    </source>
</evidence>
<comment type="similarity">
    <text evidence="2">Belongs to the bacterial ribosomal protein bS20 family.</text>
</comment>
<keyword evidence="11" id="KW-1185">Reference proteome</keyword>